<keyword evidence="2" id="KW-0732">Signal</keyword>
<dbReference type="InterPro" id="IPR028082">
    <property type="entry name" value="Peripla_BP_I"/>
</dbReference>
<dbReference type="GO" id="GO:0030246">
    <property type="term" value="F:carbohydrate binding"/>
    <property type="evidence" value="ECO:0007669"/>
    <property type="project" value="TreeGrafter"/>
</dbReference>
<protein>
    <submittedName>
        <fullName evidence="5">Substrate-binding domain-containing protein</fullName>
    </submittedName>
</protein>
<proteinExistence type="predicted"/>
<evidence type="ECO:0000256" key="1">
    <source>
        <dbReference type="ARBA" id="ARBA00004196"/>
    </source>
</evidence>
<evidence type="ECO:0000256" key="2">
    <source>
        <dbReference type="ARBA" id="ARBA00022729"/>
    </source>
</evidence>
<reference evidence="5" key="1">
    <citation type="submission" date="2020-09" db="EMBL/GenBank/DDBJ databases">
        <title>Nocardioides sp. strain MJB4 16S ribosomal RNA gene Genome sequencing and assembly.</title>
        <authorList>
            <person name="Kim I."/>
        </authorList>
    </citation>
    <scope>NUCLEOTIDE SEQUENCE</scope>
    <source>
        <strain evidence="5">MJB4</strain>
    </source>
</reference>
<evidence type="ECO:0000256" key="3">
    <source>
        <dbReference type="SAM" id="MobiDB-lite"/>
    </source>
</evidence>
<dbReference type="SUPFAM" id="SSF53822">
    <property type="entry name" value="Periplasmic binding protein-like I"/>
    <property type="match status" value="1"/>
</dbReference>
<organism evidence="5 6">
    <name type="scientific">Nocardioides donggukensis</name>
    <dbReference type="NCBI Taxonomy" id="2774019"/>
    <lineage>
        <taxon>Bacteria</taxon>
        <taxon>Bacillati</taxon>
        <taxon>Actinomycetota</taxon>
        <taxon>Actinomycetes</taxon>
        <taxon>Propionibacteriales</taxon>
        <taxon>Nocardioidaceae</taxon>
        <taxon>Nocardioides</taxon>
    </lineage>
</organism>
<evidence type="ECO:0000313" key="6">
    <source>
        <dbReference type="Proteomes" id="UP000616839"/>
    </source>
</evidence>
<comment type="caution">
    <text evidence="5">The sequence shown here is derived from an EMBL/GenBank/DDBJ whole genome shotgun (WGS) entry which is preliminary data.</text>
</comment>
<dbReference type="Gene3D" id="3.40.50.2300">
    <property type="match status" value="2"/>
</dbReference>
<dbReference type="GO" id="GO:0030288">
    <property type="term" value="C:outer membrane-bounded periplasmic space"/>
    <property type="evidence" value="ECO:0007669"/>
    <property type="project" value="TreeGrafter"/>
</dbReference>
<dbReference type="AlphaFoldDB" id="A0A927Q1B3"/>
<keyword evidence="6" id="KW-1185">Reference proteome</keyword>
<evidence type="ECO:0000259" key="4">
    <source>
        <dbReference type="Pfam" id="PF13407"/>
    </source>
</evidence>
<comment type="subcellular location">
    <subcellularLocation>
        <location evidence="1">Cell envelope</location>
    </subcellularLocation>
</comment>
<dbReference type="InterPro" id="IPR050555">
    <property type="entry name" value="Bact_Solute-Bind_Prot2"/>
</dbReference>
<dbReference type="Pfam" id="PF13407">
    <property type="entry name" value="Peripla_BP_4"/>
    <property type="match status" value="1"/>
</dbReference>
<gene>
    <name evidence="5" type="ORF">IE331_02965</name>
</gene>
<dbReference type="PANTHER" id="PTHR30036:SF1">
    <property type="entry name" value="D-XYLOSE-BINDING PERIPLASMIC PROTEIN"/>
    <property type="match status" value="1"/>
</dbReference>
<dbReference type="EMBL" id="JACYXZ010000001">
    <property type="protein sequence ID" value="MBD8868576.1"/>
    <property type="molecule type" value="Genomic_DNA"/>
</dbReference>
<dbReference type="PANTHER" id="PTHR30036">
    <property type="entry name" value="D-XYLOSE-BINDING PERIPLASMIC PROTEIN"/>
    <property type="match status" value="1"/>
</dbReference>
<feature type="region of interest" description="Disordered" evidence="3">
    <location>
        <begin position="24"/>
        <end position="45"/>
    </location>
</feature>
<sequence>MWTNLPEPQFRTFLRSTLDGKACDSPHSSCHPGPPRIGPDPQEESVSTAFRRVALGSAAVLFSVGSLAACGANEAQSGGDGDGPVIALLLPESATTRYEAFDRPLFEAKVAELCEECSIEYFNADQDEAKQDGQVDSAIGKGADVVVLDPVNGDGAGGMVQSAQESDATVIAYDRFIEGADYYMSFDNFTVGKMQAEALVEQTGDKGDVLMLNGAPSDPNAAQFKEGAHSVLDSSGLTILAEYDNPDWSPDNAQQWTTDQLAKYPTSRINGVYAANDGQAGGVISALTGAGVARDSLPPVTGQDAELAAIQRIVAGEQSMTIYKPIKIEAETAAEVAVKIARGEEVTGTEDFEGVASFIFDPIVVTQDNVMDTVVADGFYSVEDICTKEYADACASAGVE</sequence>
<dbReference type="Proteomes" id="UP000616839">
    <property type="component" value="Unassembled WGS sequence"/>
</dbReference>
<evidence type="ECO:0000313" key="5">
    <source>
        <dbReference type="EMBL" id="MBD8868576.1"/>
    </source>
</evidence>
<dbReference type="InterPro" id="IPR025997">
    <property type="entry name" value="SBP_2_dom"/>
</dbReference>
<name>A0A927Q1B3_9ACTN</name>
<accession>A0A927Q1B3</accession>
<feature type="domain" description="Periplasmic binding protein" evidence="4">
    <location>
        <begin position="86"/>
        <end position="345"/>
    </location>
</feature>